<dbReference type="Proteomes" id="UP000824120">
    <property type="component" value="Chromosome 6"/>
</dbReference>
<evidence type="ECO:0000313" key="2">
    <source>
        <dbReference type="Proteomes" id="UP000824120"/>
    </source>
</evidence>
<evidence type="ECO:0000313" key="1">
    <source>
        <dbReference type="EMBL" id="KAG5598294.1"/>
    </source>
</evidence>
<accession>A0A9J5YH15</accession>
<protein>
    <submittedName>
        <fullName evidence="1">Uncharacterized protein</fullName>
    </submittedName>
</protein>
<comment type="caution">
    <text evidence="1">The sequence shown here is derived from an EMBL/GenBank/DDBJ whole genome shotgun (WGS) entry which is preliminary data.</text>
</comment>
<reference evidence="1 2" key="1">
    <citation type="submission" date="2020-09" db="EMBL/GenBank/DDBJ databases">
        <title>De no assembly of potato wild relative species, Solanum commersonii.</title>
        <authorList>
            <person name="Cho K."/>
        </authorList>
    </citation>
    <scope>NUCLEOTIDE SEQUENCE [LARGE SCALE GENOMIC DNA]</scope>
    <source>
        <strain evidence="1">LZ3.2</strain>
        <tissue evidence="1">Leaf</tissue>
    </source>
</reference>
<keyword evidence="2" id="KW-1185">Reference proteome</keyword>
<name>A0A9J5YH15_SOLCO</name>
<gene>
    <name evidence="1" type="ORF">H5410_029664</name>
</gene>
<dbReference type="AlphaFoldDB" id="A0A9J5YH15"/>
<dbReference type="EMBL" id="JACXVP010000006">
    <property type="protein sequence ID" value="KAG5598294.1"/>
    <property type="molecule type" value="Genomic_DNA"/>
</dbReference>
<proteinExistence type="predicted"/>
<sequence>MLDWWLWTVYKLIQITRSGFSSSSADIWHLCWWEIACTRNVRLVVVDGYKLIQITRSGFSSSSAGS</sequence>
<organism evidence="1 2">
    <name type="scientific">Solanum commersonii</name>
    <name type="common">Commerson's wild potato</name>
    <name type="synonym">Commerson's nightshade</name>
    <dbReference type="NCBI Taxonomy" id="4109"/>
    <lineage>
        <taxon>Eukaryota</taxon>
        <taxon>Viridiplantae</taxon>
        <taxon>Streptophyta</taxon>
        <taxon>Embryophyta</taxon>
        <taxon>Tracheophyta</taxon>
        <taxon>Spermatophyta</taxon>
        <taxon>Magnoliopsida</taxon>
        <taxon>eudicotyledons</taxon>
        <taxon>Gunneridae</taxon>
        <taxon>Pentapetalae</taxon>
        <taxon>asterids</taxon>
        <taxon>lamiids</taxon>
        <taxon>Solanales</taxon>
        <taxon>Solanaceae</taxon>
        <taxon>Solanoideae</taxon>
        <taxon>Solaneae</taxon>
        <taxon>Solanum</taxon>
    </lineage>
</organism>